<feature type="chain" id="PRO_5022872406" evidence="2">
    <location>
        <begin position="19"/>
        <end position="183"/>
    </location>
</feature>
<keyword evidence="2" id="KW-0732">Signal</keyword>
<evidence type="ECO:0000313" key="3">
    <source>
        <dbReference type="EMBL" id="VVC36784.1"/>
    </source>
</evidence>
<evidence type="ECO:0000256" key="1">
    <source>
        <dbReference type="SAM" id="MobiDB-lite"/>
    </source>
</evidence>
<feature type="signal peptide" evidence="2">
    <location>
        <begin position="1"/>
        <end position="18"/>
    </location>
</feature>
<name>A0A5E4MYR6_9HEMI</name>
<proteinExistence type="predicted"/>
<gene>
    <name evidence="3" type="ORF">CINCED_3A007475</name>
</gene>
<dbReference type="Proteomes" id="UP000325440">
    <property type="component" value="Unassembled WGS sequence"/>
</dbReference>
<dbReference type="EMBL" id="CABPRJ010001436">
    <property type="protein sequence ID" value="VVC36784.1"/>
    <property type="molecule type" value="Genomic_DNA"/>
</dbReference>
<dbReference type="OrthoDB" id="6629659at2759"/>
<dbReference type="AlphaFoldDB" id="A0A5E4MYR6"/>
<keyword evidence="4" id="KW-1185">Reference proteome</keyword>
<reference evidence="3 4" key="1">
    <citation type="submission" date="2019-08" db="EMBL/GenBank/DDBJ databases">
        <authorList>
            <person name="Alioto T."/>
            <person name="Alioto T."/>
            <person name="Gomez Garrido J."/>
        </authorList>
    </citation>
    <scope>NUCLEOTIDE SEQUENCE [LARGE SCALE GENOMIC DNA]</scope>
</reference>
<sequence length="183" mass="20203">MRNACVFAICGLAAFVAAIEFEQQLQLQAPQSYYYDGRSQPAEESTRTHHGSHKLKKMKKRLLLQCLLSLGQQRRRRRDTDAATGRFLIPFAVQNTNVNVGGGGGGGVGGYDDPQFGNYGGGGCMQMLNGHKPLLGQLGSPLGSLVSSVEESGPGNRNGQYTDWNRYARQFNRNFVRPLYRLF</sequence>
<feature type="region of interest" description="Disordered" evidence="1">
    <location>
        <begin position="37"/>
        <end position="56"/>
    </location>
</feature>
<protein>
    <submittedName>
        <fullName evidence="3">Uncharacterized protein</fullName>
    </submittedName>
</protein>
<accession>A0A5E4MYR6</accession>
<evidence type="ECO:0000256" key="2">
    <source>
        <dbReference type="SAM" id="SignalP"/>
    </source>
</evidence>
<evidence type="ECO:0000313" key="4">
    <source>
        <dbReference type="Proteomes" id="UP000325440"/>
    </source>
</evidence>
<organism evidence="3 4">
    <name type="scientific">Cinara cedri</name>
    <dbReference type="NCBI Taxonomy" id="506608"/>
    <lineage>
        <taxon>Eukaryota</taxon>
        <taxon>Metazoa</taxon>
        <taxon>Ecdysozoa</taxon>
        <taxon>Arthropoda</taxon>
        <taxon>Hexapoda</taxon>
        <taxon>Insecta</taxon>
        <taxon>Pterygota</taxon>
        <taxon>Neoptera</taxon>
        <taxon>Paraneoptera</taxon>
        <taxon>Hemiptera</taxon>
        <taxon>Sternorrhyncha</taxon>
        <taxon>Aphidomorpha</taxon>
        <taxon>Aphidoidea</taxon>
        <taxon>Aphididae</taxon>
        <taxon>Lachninae</taxon>
        <taxon>Cinara</taxon>
    </lineage>
</organism>